<comment type="caution">
    <text evidence="4">The sequence shown here is derived from an EMBL/GenBank/DDBJ whole genome shotgun (WGS) entry which is preliminary data.</text>
</comment>
<keyword evidence="2" id="KW-1133">Transmembrane helix</keyword>
<feature type="transmembrane region" description="Helical" evidence="2">
    <location>
        <begin position="188"/>
        <end position="205"/>
    </location>
</feature>
<gene>
    <name evidence="4" type="ORF">GGI25_002285</name>
</gene>
<keyword evidence="1" id="KW-0143">Chaperone</keyword>
<reference evidence="4" key="1">
    <citation type="submission" date="2022-07" db="EMBL/GenBank/DDBJ databases">
        <title>Phylogenomic reconstructions and comparative analyses of Kickxellomycotina fungi.</title>
        <authorList>
            <person name="Reynolds N.K."/>
            <person name="Stajich J.E."/>
            <person name="Barry K."/>
            <person name="Grigoriev I.V."/>
            <person name="Crous P."/>
            <person name="Smith M.E."/>
        </authorList>
    </citation>
    <scope>NUCLEOTIDE SEQUENCE</scope>
    <source>
        <strain evidence="4">NRRL 3115</strain>
    </source>
</reference>
<keyword evidence="2" id="KW-0472">Membrane</keyword>
<dbReference type="PANTHER" id="PTHR44360">
    <property type="entry name" value="DNAJ HOMOLOG SUBFAMILY B MEMBER 9"/>
    <property type="match status" value="1"/>
</dbReference>
<evidence type="ECO:0000256" key="2">
    <source>
        <dbReference type="SAM" id="Phobius"/>
    </source>
</evidence>
<dbReference type="SMART" id="SM00271">
    <property type="entry name" value="DnaJ"/>
    <property type="match status" value="1"/>
</dbReference>
<dbReference type="GO" id="GO:0051087">
    <property type="term" value="F:protein-folding chaperone binding"/>
    <property type="evidence" value="ECO:0007669"/>
    <property type="project" value="TreeGrafter"/>
</dbReference>
<evidence type="ECO:0000259" key="3">
    <source>
        <dbReference type="PROSITE" id="PS50076"/>
    </source>
</evidence>
<dbReference type="GO" id="GO:0005783">
    <property type="term" value="C:endoplasmic reticulum"/>
    <property type="evidence" value="ECO:0007669"/>
    <property type="project" value="TreeGrafter"/>
</dbReference>
<feature type="transmembrane region" description="Helical" evidence="2">
    <location>
        <begin position="164"/>
        <end position="182"/>
    </location>
</feature>
<dbReference type="PANTHER" id="PTHR44360:SF1">
    <property type="entry name" value="DNAJ HOMOLOG SUBFAMILY B MEMBER 9"/>
    <property type="match status" value="1"/>
</dbReference>
<dbReference type="PROSITE" id="PS50076">
    <property type="entry name" value="DNAJ_2"/>
    <property type="match status" value="1"/>
</dbReference>
<dbReference type="InterPro" id="IPR001623">
    <property type="entry name" value="DnaJ_domain"/>
</dbReference>
<accession>A0A9W8KZ70</accession>
<dbReference type="GO" id="GO:0051787">
    <property type="term" value="F:misfolded protein binding"/>
    <property type="evidence" value="ECO:0007669"/>
    <property type="project" value="TreeGrafter"/>
</dbReference>
<sequence length="334" mass="38522">MQLGYFGGIFGWLFLPQLAAKYALRIAHAVLLRIAPRMVPHPNTSTYKIHQRIAYVFVILLYFVYSLWSTEQELGANYYHMLGVTPNAFSEEMLRRNFRKLSLVMHPDKNTGNEQQFIIIQEAYKVLSRPEMRFVYDHAGTVAVKCQSCVSVSDFMLAAIPQRLGMYMAYMLGNVVFQVFRIGRYGAYWRYIAIGAFAALELMMMTSTRNPLIIRILLWTMPHRTGFEIAQIMQQAMVCFFVALNQIGPQLIPEESNVNTLSLAKELYASIQKVRSEVDGGVRQIIGMYQDTGLKQQLQEQFQKELQLGMTIGSNKKFQEEYTTRLNNERLNNM</sequence>
<dbReference type="EMBL" id="JANBTW010000020">
    <property type="protein sequence ID" value="KAJ2678491.1"/>
    <property type="molecule type" value="Genomic_DNA"/>
</dbReference>
<dbReference type="Gene3D" id="1.10.287.110">
    <property type="entry name" value="DnaJ domain"/>
    <property type="match status" value="1"/>
</dbReference>
<dbReference type="InterPro" id="IPR036869">
    <property type="entry name" value="J_dom_sf"/>
</dbReference>
<evidence type="ECO:0000313" key="4">
    <source>
        <dbReference type="EMBL" id="KAJ2678491.1"/>
    </source>
</evidence>
<name>A0A9W8KZ70_9FUNG</name>
<dbReference type="OrthoDB" id="436519at2759"/>
<dbReference type="InterPro" id="IPR051948">
    <property type="entry name" value="Hsp70_co-chaperone_J-domain"/>
</dbReference>
<dbReference type="CDD" id="cd06257">
    <property type="entry name" value="DnaJ"/>
    <property type="match status" value="1"/>
</dbReference>
<organism evidence="4 5">
    <name type="scientific">Coemansia spiralis</name>
    <dbReference type="NCBI Taxonomy" id="417178"/>
    <lineage>
        <taxon>Eukaryota</taxon>
        <taxon>Fungi</taxon>
        <taxon>Fungi incertae sedis</taxon>
        <taxon>Zoopagomycota</taxon>
        <taxon>Kickxellomycotina</taxon>
        <taxon>Kickxellomycetes</taxon>
        <taxon>Kickxellales</taxon>
        <taxon>Kickxellaceae</taxon>
        <taxon>Coemansia</taxon>
    </lineage>
</organism>
<dbReference type="Proteomes" id="UP001151518">
    <property type="component" value="Unassembled WGS sequence"/>
</dbReference>
<feature type="domain" description="J" evidence="3">
    <location>
        <begin position="77"/>
        <end position="140"/>
    </location>
</feature>
<protein>
    <recommendedName>
        <fullName evidence="3">J domain-containing protein</fullName>
    </recommendedName>
</protein>
<evidence type="ECO:0000313" key="5">
    <source>
        <dbReference type="Proteomes" id="UP001151518"/>
    </source>
</evidence>
<feature type="transmembrane region" description="Helical" evidence="2">
    <location>
        <begin position="49"/>
        <end position="68"/>
    </location>
</feature>
<dbReference type="GO" id="GO:0036503">
    <property type="term" value="P:ERAD pathway"/>
    <property type="evidence" value="ECO:0007669"/>
    <property type="project" value="TreeGrafter"/>
</dbReference>
<proteinExistence type="predicted"/>
<evidence type="ECO:0000256" key="1">
    <source>
        <dbReference type="ARBA" id="ARBA00023186"/>
    </source>
</evidence>
<dbReference type="SUPFAM" id="SSF46565">
    <property type="entry name" value="Chaperone J-domain"/>
    <property type="match status" value="1"/>
</dbReference>
<dbReference type="Pfam" id="PF00226">
    <property type="entry name" value="DnaJ"/>
    <property type="match status" value="1"/>
</dbReference>
<keyword evidence="2" id="KW-0812">Transmembrane</keyword>
<dbReference type="AlphaFoldDB" id="A0A9W8KZ70"/>